<feature type="domain" description="Carrier" evidence="5">
    <location>
        <begin position="618"/>
        <end position="693"/>
    </location>
</feature>
<evidence type="ECO:0000313" key="6">
    <source>
        <dbReference type="EMBL" id="UPU44827.1"/>
    </source>
</evidence>
<evidence type="ECO:0000256" key="3">
    <source>
        <dbReference type="ARBA" id="ARBA00022450"/>
    </source>
</evidence>
<dbReference type="RefSeq" id="WP_217018615.1">
    <property type="nucleotide sequence ID" value="NZ_CP096563.1"/>
</dbReference>
<comment type="similarity">
    <text evidence="2">Belongs to the ATP-dependent AMP-binding enzyme family.</text>
</comment>
<dbReference type="FunFam" id="3.40.50.980:FF:000001">
    <property type="entry name" value="Non-ribosomal peptide synthetase"/>
    <property type="match status" value="3"/>
</dbReference>
<dbReference type="InterPro" id="IPR000873">
    <property type="entry name" value="AMP-dep_synth/lig_dom"/>
</dbReference>
<organism evidence="6 7">
    <name type="scientific">Rhodococcus qingshengii JCM 15477</name>
    <dbReference type="NCBI Taxonomy" id="1303681"/>
    <lineage>
        <taxon>Bacteria</taxon>
        <taxon>Bacillati</taxon>
        <taxon>Actinomycetota</taxon>
        <taxon>Actinomycetes</taxon>
        <taxon>Mycobacteriales</taxon>
        <taxon>Nocardiaceae</taxon>
        <taxon>Rhodococcus</taxon>
        <taxon>Rhodococcus erythropolis group</taxon>
    </lineage>
</organism>
<dbReference type="GO" id="GO:0043041">
    <property type="term" value="P:amino acid activation for nonribosomal peptide biosynthetic process"/>
    <property type="evidence" value="ECO:0007669"/>
    <property type="project" value="TreeGrafter"/>
</dbReference>
<dbReference type="FunFam" id="3.40.50.980:FF:000002">
    <property type="entry name" value="Enterobactin synthetase component F"/>
    <property type="match status" value="2"/>
</dbReference>
<sequence>MSVGIPGPQSLTIEDLPKLVAAVAAVDPDRVALSHGGTEISYGRLNDELVTLDTAMGGALGADALVPVVVSTVLPELIGSEADGLGAVVDRLITDGTSIVEVASESDAHVTLAGLFDEQVERTPDALALDYAGTQLTYAQFDARANRLARELVAAGVGPDSLVGLAMRRSIDLLVSMYAIVKAGGAYVPLDPDHPADRLAYVLEIAKPTAVLTRTSDAVVLPHGTPTLDVDTLDLSGRAETTVTDADRLAPLRADNTAYVIFTSGSTGRPKGVAVSHRAIVANLQWRQTEYGFTADDVILQKTPFTFDVSVWEFFWPLQVGASLVIAEPDGHRDPVYVARTMIERGVTAVHFVPSMLAVFVAEPLVAQVKTLRYVFASGEALPARTAARLREVSSAGLHNLYGPTEAAVDVTYYETGEQDQVSVPIGAAVADTELLVLDDALRPSPSGVAGELYLAGIQLARGYVSRPDLTADRFVARPGATDGSRMYRTGDLVRWRGAGANRQLEYIGRTDFQVKLRGLRIELGEIEAALLDCEGVSQAVVIVHSDETIGDNLVAYIVAEGIDSENLTSSLGERLPDYMIPAMFVELDEFPLNASGKLDRKALPTPEFASKTVEYREPATPTEAGVVAIFADLLGQDRVGADDGFFELGGNSLLATRVVARINAEHGIAIDMRNFFDAPTAAELAVFIDEAKISEDRKAHVPLIPRERPELVPLSLAQQRMWFLNRFEPESAVDHIPVALRLSGALDVDALQGALEDLIERHEILRTVYPEVDGVGYQRLVDIAAVVPNLTPIRVDESAIVERVTDFVTPGFDVTTEVPIRAALFQFAADEFVLVFVVHHISGDGFSMGPLTKDIVSSYVSRTQGISHDLAPLPVQFADFALWQREVLGSEDDPDSLITRQVDYWRHALAGIPDQLDLPSDRPRPRVASNRGAGHTFTIEPDLHQALNRIALDNNASLFMVLHSAVAILLARLSGTSDIAIGTPVAGRGDQALDDLIGMFVNTLVLRTDVDVNMSFIDLIARVRDIDLDGFGNSDVPFERLVEVLNPSRSQSRNPLFQVMLSMQNLGQSTQSSLEVPGLIISGLDVDSATAKFDLQFTIWESDATAASGGLSVALVYATDLFDEASVKSFAGRLTVILEAIAADATVVVGDIDLLDAAERSDVLDSWMVPGVEVEPGTTLVSMFDARVVGEASSTAVVFEGRRLSFGELDEAANRLARKLIESGVGPESLVAVILPRSVELVVTLLAVVKAGGGYLPIDPTYPAERIAYTLGDARPVCVVAAGDVVDVEVPVLDVMALDLANYDGSPVSDGDRRSALRADDIAYVIYTSGSTGKPKGVAVSHRNVVELFANAQPRFGFDGSDVWTLFHSYAFDFSVWELWGPLLYGGTVVVVDYLTSRSPEQFRELVVRERVTVLNQTPSAFYQFAEADRMAGDSAGSLSLRHVIFGGEALDLSQLVRWYDRHDDSSPRLVNMYGITETTVHVSFSALDSVMVREASGSVIGRGLGGLSVFVLDDRLSPVPVGVRGEMYVAGGQLSRGYVGQPGLTAGRFVANPFGRSGSGDQMYRTGDIARWSVDGVLEYAGRSDSQIQLRGFRIELGEVEAALLRVPGVAGAVAVVRSDVALGDRLVGYVVPEAGMDLAASVVSTRVSEFLTGYMVPDAVVVLEELPLTVNGKLDRKALPEPVFEVREYRTPATDTELAVAGVFADVLGVERVGLDDDFFALGGNSLVATRLVARLGRALDTTIPVRVLFENSNVESLAAAISSHVSSGNIPALVAGPRPTTIPLSLAQQRMWFLSRFDPESAVNNIPIALRLSGQLNLSALQLAVSDVVDRHESLRTIYPEAGGQGQQVILPASEVSFDLTPVTLGGTRIEEALLTLALAGFDVTMSVPFRVQLFEVGADAFVLAFVMHHIAADGFSMRPLTRDVMVAYAARVSNGVPNWTPLEVQYADYALWQREVLGDEDDPNSLISAQLDHWRSVLRDSPEVLALPADRSRPVVASNRGATYRFSVSEELRSSLDSLARERNASLFMVMHSALAVLLARLSGTSDIVIGTPVAGRGEKALDDVIGMFVNTLVLRTPVDLASSFSALVSATRRTDLQALGNGDVPFERLVEVLDPTRSQAHHPLFQVALFFQNMSQDALELSGLEVSGLEFDAGIAKFDLQLTLAPRIEDTHESGMFAEFAYATDLFDESTIRGFADRFTRILEQVVVDPSITVGDIELLEEAERESLLIARNSTAHDVENSETLASLFDTRVALAPDAVAVVFDGQSLTYGELSERVNKLARKLIDNGVGPESLVALAMRRSLDLVVGMYAVIAAGGAYVPLDPDHPAERIGHILTTADPVCVLSTTRDAFVAPNGADVLLIDGVDLSSYSASVVSDADRRGRLHDVNAAYVIFTSGSTGKPKGVAVSHHAIVNQVLWMQDQYAIGPEDVYLQKTATTFDVSLWGYFTALLSGTRVVLASHDGHRDPAYLARLIEDHRVTLTDFVPSMLTVFATSVPEHALVSLRDVFVIGEALPVETVRAFAQVSSAGLHNVYGPTEAAVSITYYEVDGSESTGIPIGVPEWNSQVYVLDSRLQPVPVGVAGELYLAGDQLARGYVARPDLTSDRFVANPFVEASDTNGEINPGGSRMYRTGDLVWWNTAGELEYVGRTDFQVKFRGQRIELGEIESALLAHSTVAQCVVTVASTDMGDQLVAYVIAVPDSVIDVEVLRNALPESLPVYMIPNAIMVLDELPLNSSGKLDRKLLPEPVFEVAVFRAPVTPVEQIVASVFSAVLGVERVGLDDDFFALGGNSLIATRMAARLGQALDAQVPVRVLFEASSVELLAARMESEIGSGARAALTARVRPERVPLSLAQQRMWFLNRFDTLSSANNIPVAIRLSGLLDVAALDAAVSDVVVRHEILRTVYPEVDGVGFQEVLSADRVRLDLSPVVVSESDVVGAVTEFLSTGFDVAVEVPVRARLFAVSESEFVLAMVVHHISGDGVSMGPLTRDVMVAYEARSRGEVPGWAPLEVQYADYALWQRETLGSEDDAGSLISRQIGFWESALSGLPDQLDLPADRPRPAVASNRGAKHAFVIDAPEHHSLKKIARESNSSLFMVVHAALAVLLSRLSGTSDIAIGTPVAGRGEQVLDDLIGMFVNTLVLRTEVDSSESFSGLLGRVREGDLGAFAHVDLPFERLVEVLNPARSQARNPLFQVMLSFQNMEQSVLRLGDLTVAGIDANTVAAKFDLQLTMVEQFDEAGAPAGMAAQFTYATDLFDESTVAGFAGRFGRILAEITVDPSVRLGDIDVLTAAERSNLLSWSAGGRTALAGASLTAMFEEQVGRTPDSLAVECDGEALTYGQLDAYANVVAERLTAAGVGPDDVVALIVPRSVEWVVGMLAAWKAGAAYGPIDPSYPQDRIEAIIADTGARCAVSTTTLDLAVDVIVLDNIMRDSPMVERPTDRWRELGAGDRLGYVISTSGSTGRPKPTLVPMAGIENTVAWYRSELPETGGLLIASSPSFDLTQKNVWAALSSGRSVVLAPDGFDPDAIVARVGHGDVAVANMSPSAFEAVVDSDEDSALSVLDVVFLGGESIRLNRLGSLLSGGVRVVNSYGPTEASDVVSFHAVTAHDTVSVPIGAPVPNIDLFVLDRSLGLVPPGVIGELYVGGVGVGRGYGNRAALTAERFVANPFVVVGEHESGGGSRLYRTGDLVRWNGRGELEYIGRSDFQVKLRGQRIELGEIESALISHEAVADAVVVLHSDATFGDSLVGYVVGTAVDASEVLESARAVLPAYMVPSKVLVLDELPLNASGKLDRKALPSPVFEAAEFRAPVTAVQEIVASVFGDVLGVERVGLDDDFFALGGNSLIATRLAARLGQALDAQVPVRVLFENSTVEGLAAVAQKTAGSGARMELEARERPERLPLSLAQQRMWLINQMDPGSAAYNIPLALRLTGNLDVAALRQSLHDVLIRHESLRTSYPSDIEGPVQKIVAVDELLSPLETIQVDDEAAAFNRVVELVTTGFDVAQDVPVRTGLLELGPADFIFVLVAHHIAADGESMGPLARDMMVAYEARVRGTAPSWTPLTVQYADFAIWQREVLGSAGEVGSQAARQLDFWRRTLDGVSSTPGLPSDRQRPAQMSARAGVSEFSVNAETAARLNEIAREHNATLFMVVHAALAVLIARLSGSRDFAIGTVVAGRGEQQLDDIVGMFVNTLALRTAPDLGAGFGDLVSLVRNVDLEAFANGDIPFEEVTGVVSASASELFQVALSVEPMAGAEFSLPDLKITAVEGVEATAKFDLQLNLSSDPVTGGLLGHLVFAADLFDQATADAHVERFVRVLDRVSSDPSRPIGDIELLTDSERAEVLGSVDTTPPPAVGASTGRLVPQLLANSIEADPDAVAVVCDEEEVTYHEVDARSSRLARHLISLGIGPGDAVAMTGLRGIELVVTIWALSKAGAAVLVGATTGAVRTPGRGTNPSVALTLTSGSADSDIALDTILDLNESDVVELVASYSSRSVNYADRVRPLNVDDVAVVVTGSASDQITQGELAAKLDAMSQKHEVDYESRLMYFGPDDDETSVLTILLAGVVGGVVLVSSEDSRNADVHGRLEEEWVSHAVGQTDVFTDVVEGALPDLRLACDPATWTLS</sequence>
<dbReference type="CDD" id="cd05930">
    <property type="entry name" value="A_NRPS"/>
    <property type="match status" value="2"/>
</dbReference>
<proteinExistence type="inferred from homology"/>
<dbReference type="NCBIfam" id="NF003417">
    <property type="entry name" value="PRK04813.1"/>
    <property type="match status" value="5"/>
</dbReference>
<feature type="domain" description="Carrier" evidence="5">
    <location>
        <begin position="1694"/>
        <end position="1769"/>
    </location>
</feature>
<dbReference type="GO" id="GO:0009366">
    <property type="term" value="C:enterobactin synthetase complex"/>
    <property type="evidence" value="ECO:0007669"/>
    <property type="project" value="TreeGrafter"/>
</dbReference>
<dbReference type="SMART" id="SM00823">
    <property type="entry name" value="PKS_PP"/>
    <property type="match status" value="4"/>
</dbReference>
<dbReference type="NCBIfam" id="TIGR01733">
    <property type="entry name" value="AA-adenyl-dom"/>
    <property type="match status" value="4"/>
</dbReference>
<keyword evidence="7" id="KW-1185">Reference proteome</keyword>
<keyword evidence="4" id="KW-0597">Phosphoprotein</keyword>
<evidence type="ECO:0000256" key="4">
    <source>
        <dbReference type="ARBA" id="ARBA00022553"/>
    </source>
</evidence>
<dbReference type="PANTHER" id="PTHR45527">
    <property type="entry name" value="NONRIBOSOMAL PEPTIDE SYNTHETASE"/>
    <property type="match status" value="1"/>
</dbReference>
<gene>
    <name evidence="6" type="ORF">M0639_09120</name>
</gene>
<dbReference type="PROSITE" id="PS00455">
    <property type="entry name" value="AMP_BINDING"/>
    <property type="match status" value="3"/>
</dbReference>
<dbReference type="GO" id="GO:0005829">
    <property type="term" value="C:cytosol"/>
    <property type="evidence" value="ECO:0007669"/>
    <property type="project" value="TreeGrafter"/>
</dbReference>
<dbReference type="InterPro" id="IPR001242">
    <property type="entry name" value="Condensation_dom"/>
</dbReference>
<feature type="domain" description="Carrier" evidence="5">
    <location>
        <begin position="3819"/>
        <end position="3894"/>
    </location>
</feature>
<evidence type="ECO:0000313" key="7">
    <source>
        <dbReference type="Proteomes" id="UP000831484"/>
    </source>
</evidence>
<dbReference type="Pfam" id="PF00668">
    <property type="entry name" value="Condensation"/>
    <property type="match status" value="4"/>
</dbReference>
<evidence type="ECO:0000256" key="2">
    <source>
        <dbReference type="ARBA" id="ARBA00006432"/>
    </source>
</evidence>
<protein>
    <submittedName>
        <fullName evidence="6">Non-ribosomal peptide synthetase</fullName>
    </submittedName>
</protein>
<dbReference type="PANTHER" id="PTHR45527:SF1">
    <property type="entry name" value="FATTY ACID SYNTHASE"/>
    <property type="match status" value="1"/>
</dbReference>
<dbReference type="FunFam" id="3.40.50.12780:FF:000012">
    <property type="entry name" value="Non-ribosomal peptide synthetase"/>
    <property type="match status" value="3"/>
</dbReference>
<dbReference type="CDD" id="cd17646">
    <property type="entry name" value="A_NRPS_AB3403-like"/>
    <property type="match status" value="1"/>
</dbReference>
<evidence type="ECO:0000259" key="5">
    <source>
        <dbReference type="PROSITE" id="PS50075"/>
    </source>
</evidence>
<dbReference type="FunFam" id="3.30.300.30:FF:000010">
    <property type="entry name" value="Enterobactin synthetase component F"/>
    <property type="match status" value="1"/>
</dbReference>
<dbReference type="GO" id="GO:0009239">
    <property type="term" value="P:enterobactin biosynthetic process"/>
    <property type="evidence" value="ECO:0007669"/>
    <property type="project" value="TreeGrafter"/>
</dbReference>
<dbReference type="InterPro" id="IPR009081">
    <property type="entry name" value="PP-bd_ACP"/>
</dbReference>
<dbReference type="Pfam" id="PF00550">
    <property type="entry name" value="PP-binding"/>
    <property type="match status" value="4"/>
</dbReference>
<dbReference type="EMBL" id="CP096563">
    <property type="protein sequence ID" value="UPU44827.1"/>
    <property type="molecule type" value="Genomic_DNA"/>
</dbReference>
<dbReference type="PROSITE" id="PS50075">
    <property type="entry name" value="CARRIER"/>
    <property type="match status" value="4"/>
</dbReference>
<dbReference type="InterPro" id="IPR025110">
    <property type="entry name" value="AMP-bd_C"/>
</dbReference>
<keyword evidence="3" id="KW-0596">Phosphopantetheine</keyword>
<feature type="domain" description="Carrier" evidence="5">
    <location>
        <begin position="2764"/>
        <end position="2839"/>
    </location>
</feature>
<dbReference type="GO" id="GO:0031177">
    <property type="term" value="F:phosphopantetheine binding"/>
    <property type="evidence" value="ECO:0007669"/>
    <property type="project" value="InterPro"/>
</dbReference>
<dbReference type="InterPro" id="IPR010071">
    <property type="entry name" value="AA_adenyl_dom"/>
</dbReference>
<dbReference type="CDD" id="cd17643">
    <property type="entry name" value="A_NRPS_Cytc1-like"/>
    <property type="match status" value="1"/>
</dbReference>
<reference evidence="7" key="1">
    <citation type="journal article" date="2022" name="Environ. Microbiol.">
        <title>Functional analysis, diversity, and distribution of carbendazim hydrolases MheI and CbmA, responsible for the initial step in carbendazim degradation.</title>
        <authorList>
            <person name="Zhang M."/>
            <person name="Bai X."/>
            <person name="Li Q."/>
            <person name="Zhang L."/>
            <person name="Zhu Q."/>
            <person name="Gao S."/>
            <person name="Ke Z."/>
            <person name="Jiang M."/>
            <person name="Hu J."/>
            <person name="Qiu J."/>
            <person name="Hong Q."/>
        </authorList>
    </citation>
    <scope>NUCLEOTIDE SEQUENCE [LARGE SCALE GENOMIC DNA]</scope>
    <source>
        <strain evidence="7">djl-6</strain>
    </source>
</reference>
<dbReference type="InterPro" id="IPR020845">
    <property type="entry name" value="AMP-binding_CS"/>
</dbReference>
<dbReference type="InterPro" id="IPR020806">
    <property type="entry name" value="PKS_PP-bd"/>
</dbReference>
<dbReference type="Pfam" id="PF00501">
    <property type="entry name" value="AMP-binding"/>
    <property type="match status" value="5"/>
</dbReference>
<dbReference type="CDD" id="cd19540">
    <property type="entry name" value="LCL_NRPS-like"/>
    <property type="match status" value="4"/>
</dbReference>
<comment type="cofactor">
    <cofactor evidence="1">
        <name>pantetheine 4'-phosphate</name>
        <dbReference type="ChEBI" id="CHEBI:47942"/>
    </cofactor>
</comment>
<dbReference type="PROSITE" id="PS00012">
    <property type="entry name" value="PHOSPHOPANTETHEINE"/>
    <property type="match status" value="4"/>
</dbReference>
<dbReference type="FunFam" id="1.10.1200.10:FF:000005">
    <property type="entry name" value="Nonribosomal peptide synthetase 1"/>
    <property type="match status" value="1"/>
</dbReference>
<name>A0AB38RHW2_RHOSG</name>
<dbReference type="Proteomes" id="UP000831484">
    <property type="component" value="Chromosome"/>
</dbReference>
<dbReference type="Pfam" id="PF13193">
    <property type="entry name" value="AMP-binding_C"/>
    <property type="match status" value="4"/>
</dbReference>
<evidence type="ECO:0000256" key="1">
    <source>
        <dbReference type="ARBA" id="ARBA00001957"/>
    </source>
</evidence>
<accession>A0AB38RHW2</accession>
<dbReference type="InterPro" id="IPR006162">
    <property type="entry name" value="Ppantetheine_attach_site"/>
</dbReference>
<dbReference type="GO" id="GO:0047527">
    <property type="term" value="F:2,3-dihydroxybenzoate-serine ligase activity"/>
    <property type="evidence" value="ECO:0007669"/>
    <property type="project" value="TreeGrafter"/>
</dbReference>